<evidence type="ECO:0000313" key="4">
    <source>
        <dbReference type="Proteomes" id="UP000266723"/>
    </source>
</evidence>
<sequence length="606" mass="68700">MAFHGIREVENYFAPLLHRFKTRSEWKQIHASVITHGLSQSSFIVTKMVDLCDKIGDIEYATRLFNHVSNPNVFLYNSIIRAYTHNSLYPSVIRIYKQMLANSLEFPDRFTFPFVFKSCASLGSCYLGKQVHGHLFKFGPDCHVVTENALIDMYMKFDALDDAHKVFDEMSERDVISWNTMISGYTGAGCYREAMELFREMQLAGIDPDEISFISVLPSCAHLGSLELGKWIHIYAERKGFLRQTGVCNALIEMYSKCGMISQAIKLFDRMKGKDVISWSTMISGYANHGNAEGAIETFGGMQRAEVKPNGITFLGLLSACSHVGLWQQGLKYFDMMSEDYHIEPKIEHYGCLIDVLARAGELERAVEVTKTMPMKPDSKIWGSLLSSCRTRSNLDVALLAMDHLVELEPEDMGNYVLLSTCSHVGLWQQGLKYFDMMSEDYHIEPKIEHYGCLIDVLARAGELERAVEVTKTMPMKPDSKIWGSLLSSCRTRSNLDVALLAMDHLVELEPEDMGNYVLLSNIYADLGKWEEVSRLRKLIRKGNMKRTPGCSLIEVDNVVQEFVAGDDRKPFWTEICSVLQLFSAHQDQDVIENNITLASIEMVGF</sequence>
<proteinExistence type="predicted"/>
<evidence type="ECO:0000256" key="1">
    <source>
        <dbReference type="ARBA" id="ARBA00022737"/>
    </source>
</evidence>
<feature type="repeat" description="PPR" evidence="2">
    <location>
        <begin position="275"/>
        <end position="309"/>
    </location>
</feature>
<name>A0ABQ7A9Z8_BRACR</name>
<dbReference type="InterPro" id="IPR002885">
    <property type="entry name" value="PPR_rpt"/>
</dbReference>
<reference evidence="3 4" key="1">
    <citation type="journal article" date="2020" name="BMC Genomics">
        <title>Intraspecific diversification of the crop wild relative Brassica cretica Lam. using demographic model selection.</title>
        <authorList>
            <person name="Kioukis A."/>
            <person name="Michalopoulou V.A."/>
            <person name="Briers L."/>
            <person name="Pirintsos S."/>
            <person name="Studholme D.J."/>
            <person name="Pavlidis P."/>
            <person name="Sarris P.F."/>
        </authorList>
    </citation>
    <scope>NUCLEOTIDE SEQUENCE [LARGE SCALE GENOMIC DNA]</scope>
    <source>
        <strain evidence="4">cv. PFS-1207/04</strain>
    </source>
</reference>
<evidence type="ECO:0008006" key="5">
    <source>
        <dbReference type="Google" id="ProtNLM"/>
    </source>
</evidence>
<keyword evidence="4" id="KW-1185">Reference proteome</keyword>
<dbReference type="InterPro" id="IPR046960">
    <property type="entry name" value="PPR_At4g14850-like_plant"/>
</dbReference>
<dbReference type="Gene3D" id="1.25.40.10">
    <property type="entry name" value="Tetratricopeptide repeat domain"/>
    <property type="match status" value="5"/>
</dbReference>
<feature type="repeat" description="PPR" evidence="2">
    <location>
        <begin position="174"/>
        <end position="208"/>
    </location>
</feature>
<gene>
    <name evidence="3" type="ORF">DY000_02057330</name>
</gene>
<feature type="repeat" description="PPR" evidence="2">
    <location>
        <begin position="72"/>
        <end position="106"/>
    </location>
</feature>
<evidence type="ECO:0000256" key="2">
    <source>
        <dbReference type="PROSITE-ProRule" id="PRU00708"/>
    </source>
</evidence>
<feature type="repeat" description="PPR" evidence="2">
    <location>
        <begin position="244"/>
        <end position="274"/>
    </location>
</feature>
<dbReference type="PROSITE" id="PS51375">
    <property type="entry name" value="PPR"/>
    <property type="match status" value="4"/>
</dbReference>
<keyword evidence="1" id="KW-0677">Repeat</keyword>
<dbReference type="EMBL" id="QGKV02002055">
    <property type="protein sequence ID" value="KAF3494510.1"/>
    <property type="molecule type" value="Genomic_DNA"/>
</dbReference>
<protein>
    <recommendedName>
        <fullName evidence="5">Pentacotripeptide-repeat region of PRORP domain-containing protein</fullName>
    </recommendedName>
</protein>
<dbReference type="InterPro" id="IPR046848">
    <property type="entry name" value="E_motif"/>
</dbReference>
<accession>A0ABQ7A9Z8</accession>
<dbReference type="PANTHER" id="PTHR47926">
    <property type="entry name" value="PENTATRICOPEPTIDE REPEAT-CONTAINING PROTEIN"/>
    <property type="match status" value="1"/>
</dbReference>
<dbReference type="Pfam" id="PF13041">
    <property type="entry name" value="PPR_2"/>
    <property type="match status" value="2"/>
</dbReference>
<organism evidence="3 4">
    <name type="scientific">Brassica cretica</name>
    <name type="common">Mustard</name>
    <dbReference type="NCBI Taxonomy" id="69181"/>
    <lineage>
        <taxon>Eukaryota</taxon>
        <taxon>Viridiplantae</taxon>
        <taxon>Streptophyta</taxon>
        <taxon>Embryophyta</taxon>
        <taxon>Tracheophyta</taxon>
        <taxon>Spermatophyta</taxon>
        <taxon>Magnoliopsida</taxon>
        <taxon>eudicotyledons</taxon>
        <taxon>Gunneridae</taxon>
        <taxon>Pentapetalae</taxon>
        <taxon>rosids</taxon>
        <taxon>malvids</taxon>
        <taxon>Brassicales</taxon>
        <taxon>Brassicaceae</taxon>
        <taxon>Brassiceae</taxon>
        <taxon>Brassica</taxon>
    </lineage>
</organism>
<dbReference type="NCBIfam" id="TIGR00756">
    <property type="entry name" value="PPR"/>
    <property type="match status" value="3"/>
</dbReference>
<evidence type="ECO:0000313" key="3">
    <source>
        <dbReference type="EMBL" id="KAF3494510.1"/>
    </source>
</evidence>
<dbReference type="Pfam" id="PF20431">
    <property type="entry name" value="E_motif"/>
    <property type="match status" value="1"/>
</dbReference>
<dbReference type="PANTHER" id="PTHR47926:SF415">
    <property type="entry name" value="PENTATRICOPEPTIDE REPEAT-CONTAINING PROTEIN"/>
    <property type="match status" value="1"/>
</dbReference>
<dbReference type="InterPro" id="IPR011990">
    <property type="entry name" value="TPR-like_helical_dom_sf"/>
</dbReference>
<dbReference type="SUPFAM" id="SSF48452">
    <property type="entry name" value="TPR-like"/>
    <property type="match status" value="1"/>
</dbReference>
<dbReference type="Proteomes" id="UP000266723">
    <property type="component" value="Unassembled WGS sequence"/>
</dbReference>
<dbReference type="Pfam" id="PF01535">
    <property type="entry name" value="PPR"/>
    <property type="match status" value="3"/>
</dbReference>
<comment type="caution">
    <text evidence="3">The sequence shown here is derived from an EMBL/GenBank/DDBJ whole genome shotgun (WGS) entry which is preliminary data.</text>
</comment>